<keyword evidence="7" id="KW-0808">Transferase</keyword>
<dbReference type="EMBL" id="RQEP01000010">
    <property type="protein sequence ID" value="TGK05052.1"/>
    <property type="molecule type" value="Genomic_DNA"/>
</dbReference>
<evidence type="ECO:0000256" key="3">
    <source>
        <dbReference type="ARBA" id="ARBA00022553"/>
    </source>
</evidence>
<dbReference type="SUPFAM" id="SSF47384">
    <property type="entry name" value="Homodimeric domain of signal transducing histidine kinase"/>
    <property type="match status" value="1"/>
</dbReference>
<reference evidence="7" key="1">
    <citation type="journal article" date="2019" name="PLoS Negl. Trop. Dis.">
        <title>Revisiting the worldwide diversity of Leptospira species in the environment.</title>
        <authorList>
            <person name="Vincent A.T."/>
            <person name="Schiettekatte O."/>
            <person name="Bourhy P."/>
            <person name="Veyrier F.J."/>
            <person name="Picardeau M."/>
        </authorList>
    </citation>
    <scope>NUCLEOTIDE SEQUENCE [LARGE SCALE GENOMIC DNA]</scope>
    <source>
        <strain evidence="7">SSS9</strain>
    </source>
</reference>
<dbReference type="Gene3D" id="3.30.565.10">
    <property type="entry name" value="Histidine kinase-like ATPase, C-terminal domain"/>
    <property type="match status" value="1"/>
</dbReference>
<dbReference type="EC" id="2.7.13.3" evidence="2"/>
<accession>A0A4R9G0Z0</accession>
<dbReference type="PRINTS" id="PR00344">
    <property type="entry name" value="BCTRLSENSOR"/>
</dbReference>
<evidence type="ECO:0000313" key="7">
    <source>
        <dbReference type="EMBL" id="TGK05052.1"/>
    </source>
</evidence>
<evidence type="ECO:0000313" key="8">
    <source>
        <dbReference type="Proteomes" id="UP000297453"/>
    </source>
</evidence>
<dbReference type="Pfam" id="PF02518">
    <property type="entry name" value="HATPase_c"/>
    <property type="match status" value="1"/>
</dbReference>
<dbReference type="InterPro" id="IPR036097">
    <property type="entry name" value="HisK_dim/P_sf"/>
</dbReference>
<comment type="caution">
    <text evidence="7">The sequence shown here is derived from an EMBL/GenBank/DDBJ whole genome shotgun (WGS) entry which is preliminary data.</text>
</comment>
<dbReference type="PROSITE" id="PS50112">
    <property type="entry name" value="PAS"/>
    <property type="match status" value="1"/>
</dbReference>
<keyword evidence="8" id="KW-1185">Reference proteome</keyword>
<dbReference type="Pfam" id="PF13426">
    <property type="entry name" value="PAS_9"/>
    <property type="match status" value="1"/>
</dbReference>
<dbReference type="PANTHER" id="PTHR43065">
    <property type="entry name" value="SENSOR HISTIDINE KINASE"/>
    <property type="match status" value="1"/>
</dbReference>
<evidence type="ECO:0000256" key="4">
    <source>
        <dbReference type="SAM" id="Coils"/>
    </source>
</evidence>
<dbReference type="GO" id="GO:0000155">
    <property type="term" value="F:phosphorelay sensor kinase activity"/>
    <property type="evidence" value="ECO:0007669"/>
    <property type="project" value="InterPro"/>
</dbReference>
<dbReference type="InterPro" id="IPR013656">
    <property type="entry name" value="PAS_4"/>
</dbReference>
<comment type="catalytic activity">
    <reaction evidence="1">
        <text>ATP + protein L-histidine = ADP + protein N-phospho-L-histidine.</text>
        <dbReference type="EC" id="2.7.13.3"/>
    </reaction>
</comment>
<feature type="coiled-coil region" evidence="4">
    <location>
        <begin position="252"/>
        <end position="283"/>
    </location>
</feature>
<dbReference type="InterPro" id="IPR036890">
    <property type="entry name" value="HATPase_C_sf"/>
</dbReference>
<keyword evidence="7" id="KW-0418">Kinase</keyword>
<dbReference type="SUPFAM" id="SSF55874">
    <property type="entry name" value="ATPase domain of HSP90 chaperone/DNA topoisomerase II/histidine kinase"/>
    <property type="match status" value="1"/>
</dbReference>
<dbReference type="InterPro" id="IPR005467">
    <property type="entry name" value="His_kinase_dom"/>
</dbReference>
<sequence>MSQIDNKNVYRALFEQSPIGLMIFDKNGTIVEANESSLQFLKATKEKIIGLSYLDLRDKTVSELLGKGLKGEASDYEGPYRTTISNILLQVRFRVNPLLEEGKLVGIALIFENLTERMETETRLANSLSEKLAVEAALKENEVKFKTLFHSAGEAIFLMDDRVFLECNPKTEEMFGCEREDIVGASPVDFSPEYQPDGSPSSEKAKQKIMAALDGRPQTFDWLHCKKDRSTFDAEVTLNSVTLNGRKLLQAIVRDISERKKSEEQIKRLNEELEQKVIRRTEELKATNTYLKNTNRDLTVTLDELKSTQAQLIQSEKMAVLGQLIAGIAHEVNTPLGAIISSNEGIQSLFLQDWEKLLCDFAEMSEVERESWKMIFSKGSIFPEFYDSAEERRNRKLIRDALSQLGYSSLEFVSENLAELGIRPEDLPELVKEVPKEKFPTVVSNASSLSGILRHSNVIREAAIKASRVIRALKTYVYQDQTVLSIIDIREQMDTVLTLYYNKLKYGVEIIRKFSDRSAVRGQADQLTQVWANLINNAFQAIAFQGILELESDTEGDYLVVSITDNGPGIPEEIQDKIFDPFFTTKEKGEGSGLGLDICKKIVERHNGRIEFQSRPGRTTFRVHLPLAETNLI</sequence>
<dbReference type="Pfam" id="PF08448">
    <property type="entry name" value="PAS_4"/>
    <property type="match status" value="1"/>
</dbReference>
<keyword evidence="4" id="KW-0175">Coiled coil</keyword>
<gene>
    <name evidence="7" type="ORF">EHO59_09430</name>
</gene>
<organism evidence="7 8">
    <name type="scientific">Leptospira semungkisensis</name>
    <dbReference type="NCBI Taxonomy" id="2484985"/>
    <lineage>
        <taxon>Bacteria</taxon>
        <taxon>Pseudomonadati</taxon>
        <taxon>Spirochaetota</taxon>
        <taxon>Spirochaetia</taxon>
        <taxon>Leptospirales</taxon>
        <taxon>Leptospiraceae</taxon>
        <taxon>Leptospira</taxon>
    </lineage>
</organism>
<evidence type="ECO:0000259" key="5">
    <source>
        <dbReference type="PROSITE" id="PS50109"/>
    </source>
</evidence>
<dbReference type="OrthoDB" id="9784397at2"/>
<dbReference type="RefSeq" id="WP_135587239.1">
    <property type="nucleotide sequence ID" value="NZ_RQEP01000010.1"/>
</dbReference>
<dbReference type="InterPro" id="IPR003661">
    <property type="entry name" value="HisK_dim/P_dom"/>
</dbReference>
<dbReference type="CDD" id="cd00082">
    <property type="entry name" value="HisKA"/>
    <property type="match status" value="1"/>
</dbReference>
<dbReference type="CDD" id="cd00130">
    <property type="entry name" value="PAS"/>
    <property type="match status" value="2"/>
</dbReference>
<feature type="domain" description="Histidine kinase" evidence="5">
    <location>
        <begin position="327"/>
        <end position="629"/>
    </location>
</feature>
<dbReference type="NCBIfam" id="TIGR00229">
    <property type="entry name" value="sensory_box"/>
    <property type="match status" value="2"/>
</dbReference>
<dbReference type="SMART" id="SM00387">
    <property type="entry name" value="HATPase_c"/>
    <property type="match status" value="1"/>
</dbReference>
<evidence type="ECO:0000259" key="6">
    <source>
        <dbReference type="PROSITE" id="PS50112"/>
    </source>
</evidence>
<protein>
    <recommendedName>
        <fullName evidence="2">histidine kinase</fullName>
        <ecNumber evidence="2">2.7.13.3</ecNumber>
    </recommendedName>
</protein>
<dbReference type="PANTHER" id="PTHR43065:SF48">
    <property type="entry name" value="HISTIDINE KINASE"/>
    <property type="match status" value="1"/>
</dbReference>
<evidence type="ECO:0000256" key="1">
    <source>
        <dbReference type="ARBA" id="ARBA00000085"/>
    </source>
</evidence>
<name>A0A4R9G0Z0_9LEPT</name>
<dbReference type="Gene3D" id="3.30.450.20">
    <property type="entry name" value="PAS domain"/>
    <property type="match status" value="2"/>
</dbReference>
<dbReference type="AlphaFoldDB" id="A0A4R9G0Z0"/>
<evidence type="ECO:0000256" key="2">
    <source>
        <dbReference type="ARBA" id="ARBA00012438"/>
    </source>
</evidence>
<dbReference type="InterPro" id="IPR000014">
    <property type="entry name" value="PAS"/>
</dbReference>
<dbReference type="InterPro" id="IPR004358">
    <property type="entry name" value="Sig_transdc_His_kin-like_C"/>
</dbReference>
<keyword evidence="3" id="KW-0597">Phosphoprotein</keyword>
<proteinExistence type="predicted"/>
<dbReference type="CDD" id="cd00075">
    <property type="entry name" value="HATPase"/>
    <property type="match status" value="1"/>
</dbReference>
<dbReference type="SMART" id="SM00091">
    <property type="entry name" value="PAS"/>
    <property type="match status" value="2"/>
</dbReference>
<dbReference type="PROSITE" id="PS50109">
    <property type="entry name" value="HIS_KIN"/>
    <property type="match status" value="1"/>
</dbReference>
<dbReference type="InterPro" id="IPR003594">
    <property type="entry name" value="HATPase_dom"/>
</dbReference>
<dbReference type="InterPro" id="IPR035965">
    <property type="entry name" value="PAS-like_dom_sf"/>
</dbReference>
<dbReference type="SUPFAM" id="SSF55785">
    <property type="entry name" value="PYP-like sensor domain (PAS domain)"/>
    <property type="match status" value="2"/>
</dbReference>
<dbReference type="Proteomes" id="UP000297453">
    <property type="component" value="Unassembled WGS sequence"/>
</dbReference>
<dbReference type="Gene3D" id="1.10.287.130">
    <property type="match status" value="1"/>
</dbReference>
<feature type="domain" description="PAS" evidence="6">
    <location>
        <begin position="6"/>
        <end position="54"/>
    </location>
</feature>